<dbReference type="Proteomes" id="UP001221142">
    <property type="component" value="Unassembled WGS sequence"/>
</dbReference>
<gene>
    <name evidence="2" type="ORF">FB45DRAFT_1057235</name>
</gene>
<evidence type="ECO:0000313" key="2">
    <source>
        <dbReference type="EMBL" id="KAJ7635399.1"/>
    </source>
</evidence>
<dbReference type="AlphaFoldDB" id="A0AAD7C0E0"/>
<name>A0AAD7C0E0_9AGAR</name>
<feature type="transmembrane region" description="Helical" evidence="1">
    <location>
        <begin position="169"/>
        <end position="192"/>
    </location>
</feature>
<sequence>MFFSRRSDLGEVHPQGGIEQRATASISSSVDSLLKSDEAQRDSQYATSRRIQVLSWILHVSLVVLHLLLIAIWATGLEHRFTVPLAHQKLASFLITSSTTAFGTIYSALLVFVTQTLFIRRSLRMEQMLTTTHDNAAAWAGIGAAILHLWHQRTVGPARTSSFLGLSSIALYLTAILGFHITISSVFSLVTFSATQHSVASTLSLPTYDGDFGAGSFGPVFDNGTLDFGKYVQMQTYAVGSMYSLPSNMNSTTRPGLSQGSLYDVLESPITGTAAVDATGFDVTCKYLPGVNFTHFNDTQTWAYGGFFITPTQPRLITQVQNWVDDNTVAFYSTIPILDSDGETGPMVPLDPPMNNSVSSVQVFTCSLSLVDQTASIDAQSQQLRSLTPDFAKSASTWSPQPNASTPTNSSNPFINMWALWVKAIPASSFPLDLTENIDLFNLGNAMMASLADIYLYQALILPSGNASSIRLHDLENALSNVVASVFWTIGHNPMTAASMYSPFDNDLDALSQTFQPPILLQGSAQVTEVYQAERLELNIVAVSLGLATSVLLLTLTLPALLSRHLNSDSDGGHKAIGGTGLLHAIWLYRNHPELEKLLDQVDNPTDENLRAAGMVRTRLVDGKGNQWDADL</sequence>
<keyword evidence="1" id="KW-0472">Membrane</keyword>
<evidence type="ECO:0000256" key="1">
    <source>
        <dbReference type="SAM" id="Phobius"/>
    </source>
</evidence>
<comment type="caution">
    <text evidence="2">The sequence shown here is derived from an EMBL/GenBank/DDBJ whole genome shotgun (WGS) entry which is preliminary data.</text>
</comment>
<reference evidence="2" key="1">
    <citation type="submission" date="2023-03" db="EMBL/GenBank/DDBJ databases">
        <title>Massive genome expansion in bonnet fungi (Mycena s.s.) driven by repeated elements and novel gene families across ecological guilds.</title>
        <authorList>
            <consortium name="Lawrence Berkeley National Laboratory"/>
            <person name="Harder C.B."/>
            <person name="Miyauchi S."/>
            <person name="Viragh M."/>
            <person name="Kuo A."/>
            <person name="Thoen E."/>
            <person name="Andreopoulos B."/>
            <person name="Lu D."/>
            <person name="Skrede I."/>
            <person name="Drula E."/>
            <person name="Henrissat B."/>
            <person name="Morin E."/>
            <person name="Kohler A."/>
            <person name="Barry K."/>
            <person name="LaButti K."/>
            <person name="Morin E."/>
            <person name="Salamov A."/>
            <person name="Lipzen A."/>
            <person name="Mereny Z."/>
            <person name="Hegedus B."/>
            <person name="Baldrian P."/>
            <person name="Stursova M."/>
            <person name="Weitz H."/>
            <person name="Taylor A."/>
            <person name="Grigoriev I.V."/>
            <person name="Nagy L.G."/>
            <person name="Martin F."/>
            <person name="Kauserud H."/>
        </authorList>
    </citation>
    <scope>NUCLEOTIDE SEQUENCE</scope>
    <source>
        <strain evidence="2">9284</strain>
    </source>
</reference>
<accession>A0AAD7C0E0</accession>
<dbReference type="EMBL" id="JARKIF010000007">
    <property type="protein sequence ID" value="KAJ7635399.1"/>
    <property type="molecule type" value="Genomic_DNA"/>
</dbReference>
<organism evidence="2 3">
    <name type="scientific">Roridomyces roridus</name>
    <dbReference type="NCBI Taxonomy" id="1738132"/>
    <lineage>
        <taxon>Eukaryota</taxon>
        <taxon>Fungi</taxon>
        <taxon>Dikarya</taxon>
        <taxon>Basidiomycota</taxon>
        <taxon>Agaricomycotina</taxon>
        <taxon>Agaricomycetes</taxon>
        <taxon>Agaricomycetidae</taxon>
        <taxon>Agaricales</taxon>
        <taxon>Marasmiineae</taxon>
        <taxon>Mycenaceae</taxon>
        <taxon>Roridomyces</taxon>
    </lineage>
</organism>
<feature type="transmembrane region" description="Helical" evidence="1">
    <location>
        <begin position="53"/>
        <end position="74"/>
    </location>
</feature>
<evidence type="ECO:0000313" key="3">
    <source>
        <dbReference type="Proteomes" id="UP001221142"/>
    </source>
</evidence>
<keyword evidence="1" id="KW-1133">Transmembrane helix</keyword>
<keyword evidence="1" id="KW-0812">Transmembrane</keyword>
<proteinExistence type="predicted"/>
<feature type="transmembrane region" description="Helical" evidence="1">
    <location>
        <begin position="94"/>
        <end position="119"/>
    </location>
</feature>
<keyword evidence="3" id="KW-1185">Reference proteome</keyword>
<protein>
    <submittedName>
        <fullName evidence="2">Uncharacterized protein</fullName>
    </submittedName>
</protein>